<feature type="transmembrane region" description="Helical" evidence="7">
    <location>
        <begin position="6"/>
        <end position="31"/>
    </location>
</feature>
<keyword evidence="6 7" id="KW-0472">Membrane</keyword>
<dbReference type="GO" id="GO:0005886">
    <property type="term" value="C:plasma membrane"/>
    <property type="evidence" value="ECO:0007669"/>
    <property type="project" value="UniProtKB-SubCell"/>
</dbReference>
<dbReference type="Pfam" id="PF09335">
    <property type="entry name" value="VTT_dom"/>
    <property type="match status" value="1"/>
</dbReference>
<evidence type="ECO:0000256" key="1">
    <source>
        <dbReference type="ARBA" id="ARBA00004651"/>
    </source>
</evidence>
<dbReference type="PANTHER" id="PTHR30353">
    <property type="entry name" value="INNER MEMBRANE PROTEIN DEDA-RELATED"/>
    <property type="match status" value="1"/>
</dbReference>
<organism evidence="9 10">
    <name type="scientific">Chitinophaga ginsengisegetis</name>
    <dbReference type="NCBI Taxonomy" id="393003"/>
    <lineage>
        <taxon>Bacteria</taxon>
        <taxon>Pseudomonadati</taxon>
        <taxon>Bacteroidota</taxon>
        <taxon>Chitinophagia</taxon>
        <taxon>Chitinophagales</taxon>
        <taxon>Chitinophagaceae</taxon>
        <taxon>Chitinophaga</taxon>
    </lineage>
</organism>
<dbReference type="AlphaFoldDB" id="A0A1T5P8H4"/>
<evidence type="ECO:0000256" key="2">
    <source>
        <dbReference type="ARBA" id="ARBA00010792"/>
    </source>
</evidence>
<keyword evidence="5 7" id="KW-1133">Transmembrane helix</keyword>
<feature type="transmembrane region" description="Helical" evidence="7">
    <location>
        <begin position="138"/>
        <end position="160"/>
    </location>
</feature>
<dbReference type="STRING" id="393003.SAMN05660461_4784"/>
<evidence type="ECO:0000256" key="5">
    <source>
        <dbReference type="ARBA" id="ARBA00022989"/>
    </source>
</evidence>
<dbReference type="EMBL" id="FUZZ01000004">
    <property type="protein sequence ID" value="SKD08907.1"/>
    <property type="molecule type" value="Genomic_DNA"/>
</dbReference>
<evidence type="ECO:0000313" key="10">
    <source>
        <dbReference type="Proteomes" id="UP000190166"/>
    </source>
</evidence>
<evidence type="ECO:0000256" key="3">
    <source>
        <dbReference type="ARBA" id="ARBA00022475"/>
    </source>
</evidence>
<gene>
    <name evidence="9" type="ORF">SAMN05660461_4784</name>
</gene>
<evidence type="ECO:0000256" key="6">
    <source>
        <dbReference type="ARBA" id="ARBA00023136"/>
    </source>
</evidence>
<sequence length="198" mass="21652">MNAESLISYGGLLIVFLSVFGQTGLFFCFFLPSGGLMFTAGVLTANGNFNYNILVVCALCAVAAIAGNVTGYWIGRKTGHLLKNKKDSGIFRRQYLVSAEAFYKKYGATALTAGIFLPLIRTFAPIVAGMIGLDFRRFLLFVTIGSIAYGFSFVLAGYLIGSMPFLKPYLKYFIIVIIVTVTIPVVIRIVKEFRKSSS</sequence>
<keyword evidence="4 7" id="KW-0812">Transmembrane</keyword>
<feature type="transmembrane region" description="Helical" evidence="7">
    <location>
        <begin position="51"/>
        <end position="74"/>
    </location>
</feature>
<name>A0A1T5P8H4_9BACT</name>
<protein>
    <submittedName>
        <fullName evidence="9">Membrane-associated protein</fullName>
    </submittedName>
</protein>
<dbReference type="Proteomes" id="UP000190166">
    <property type="component" value="Unassembled WGS sequence"/>
</dbReference>
<comment type="subcellular location">
    <subcellularLocation>
        <location evidence="1 7">Cell membrane</location>
        <topology evidence="1 7">Multi-pass membrane protein</topology>
    </subcellularLocation>
</comment>
<comment type="similarity">
    <text evidence="2 7">Belongs to the DedA family.</text>
</comment>
<feature type="transmembrane region" description="Helical" evidence="7">
    <location>
        <begin position="172"/>
        <end position="190"/>
    </location>
</feature>
<accession>A0A1T5P8H4</accession>
<reference evidence="9 10" key="1">
    <citation type="submission" date="2017-02" db="EMBL/GenBank/DDBJ databases">
        <authorList>
            <person name="Peterson S.W."/>
        </authorList>
    </citation>
    <scope>NUCLEOTIDE SEQUENCE [LARGE SCALE GENOMIC DNA]</scope>
    <source>
        <strain evidence="9 10">DSM 18108</strain>
    </source>
</reference>
<keyword evidence="3 7" id="KW-1003">Cell membrane</keyword>
<evidence type="ECO:0000259" key="8">
    <source>
        <dbReference type="Pfam" id="PF09335"/>
    </source>
</evidence>
<evidence type="ECO:0000256" key="7">
    <source>
        <dbReference type="RuleBase" id="RU367016"/>
    </source>
</evidence>
<dbReference type="InterPro" id="IPR032818">
    <property type="entry name" value="DedA-like"/>
</dbReference>
<keyword evidence="10" id="KW-1185">Reference proteome</keyword>
<evidence type="ECO:0000256" key="4">
    <source>
        <dbReference type="ARBA" id="ARBA00022692"/>
    </source>
</evidence>
<feature type="transmembrane region" description="Helical" evidence="7">
    <location>
        <begin position="106"/>
        <end position="131"/>
    </location>
</feature>
<dbReference type="InterPro" id="IPR032816">
    <property type="entry name" value="VTT_dom"/>
</dbReference>
<dbReference type="PANTHER" id="PTHR30353:SF0">
    <property type="entry name" value="TRANSMEMBRANE PROTEIN"/>
    <property type="match status" value="1"/>
</dbReference>
<feature type="domain" description="VTT" evidence="8">
    <location>
        <begin position="32"/>
        <end position="158"/>
    </location>
</feature>
<proteinExistence type="inferred from homology"/>
<dbReference type="RefSeq" id="WP_079472059.1">
    <property type="nucleotide sequence ID" value="NZ_FUZZ01000004.1"/>
</dbReference>
<evidence type="ECO:0000313" key="9">
    <source>
        <dbReference type="EMBL" id="SKD08907.1"/>
    </source>
</evidence>